<evidence type="ECO:0000256" key="3">
    <source>
        <dbReference type="ARBA" id="ARBA00022525"/>
    </source>
</evidence>
<dbReference type="Pfam" id="PF03160">
    <property type="entry name" value="Calx-beta"/>
    <property type="match status" value="2"/>
</dbReference>
<dbReference type="InterPro" id="IPR025592">
    <property type="entry name" value="DUF4347"/>
</dbReference>
<comment type="function">
    <text evidence="1">Converts beta-D-mannuronic acid (M) to alpha-L-guluronic acid (G), producing a polymer with gel-forming capacity, required for the formation of the cyst coat.</text>
</comment>
<dbReference type="GO" id="GO:0005509">
    <property type="term" value="F:calcium ion binding"/>
    <property type="evidence" value="ECO:0007669"/>
    <property type="project" value="InterPro"/>
</dbReference>
<evidence type="ECO:0000259" key="8">
    <source>
        <dbReference type="SMART" id="SM00237"/>
    </source>
</evidence>
<dbReference type="InterPro" id="IPR039448">
    <property type="entry name" value="Beta_helix"/>
</dbReference>
<dbReference type="InterPro" id="IPR011050">
    <property type="entry name" value="Pectin_lyase_fold/virulence"/>
</dbReference>
<dbReference type="Pfam" id="PF14252">
    <property type="entry name" value="DUF4347"/>
    <property type="match status" value="2"/>
</dbReference>
<name>U7QL28_9CYAN</name>
<proteinExistence type="predicted"/>
<dbReference type="InterPro" id="IPR006626">
    <property type="entry name" value="PbH1"/>
</dbReference>
<keyword evidence="6" id="KW-0106">Calcium</keyword>
<comment type="caution">
    <text evidence="9">The sequence shown here is derived from an EMBL/GenBank/DDBJ whole genome shotgun (WGS) entry which is preliminary data.</text>
</comment>
<dbReference type="InterPro" id="IPR012334">
    <property type="entry name" value="Pectin_lyas_fold"/>
</dbReference>
<feature type="domain" description="Calx-beta" evidence="8">
    <location>
        <begin position="1091"/>
        <end position="1188"/>
    </location>
</feature>
<dbReference type="Gene3D" id="2.160.20.10">
    <property type="entry name" value="Single-stranded right-handed beta-helix, Pectin lyase-like"/>
    <property type="match status" value="1"/>
</dbReference>
<dbReference type="PANTHER" id="PTHR38340:SF1">
    <property type="entry name" value="S-LAYER PROTEIN"/>
    <property type="match status" value="1"/>
</dbReference>
<dbReference type="Pfam" id="PF13229">
    <property type="entry name" value="Beta_helix"/>
    <property type="match status" value="1"/>
</dbReference>
<accession>U7QL28</accession>
<evidence type="ECO:0000256" key="4">
    <source>
        <dbReference type="ARBA" id="ARBA00022729"/>
    </source>
</evidence>
<dbReference type="GO" id="GO:0007154">
    <property type="term" value="P:cell communication"/>
    <property type="evidence" value="ECO:0007669"/>
    <property type="project" value="InterPro"/>
</dbReference>
<evidence type="ECO:0000256" key="2">
    <source>
        <dbReference type="ARBA" id="ARBA00004613"/>
    </source>
</evidence>
<keyword evidence="5" id="KW-0677">Repeat</keyword>
<evidence type="ECO:0000313" key="9">
    <source>
        <dbReference type="EMBL" id="ERT07121.1"/>
    </source>
</evidence>
<dbReference type="GO" id="GO:0016020">
    <property type="term" value="C:membrane"/>
    <property type="evidence" value="ECO:0007669"/>
    <property type="project" value="InterPro"/>
</dbReference>
<dbReference type="InterPro" id="IPR018511">
    <property type="entry name" value="Hemolysin-typ_Ca-bd_CS"/>
</dbReference>
<protein>
    <submittedName>
        <fullName evidence="9">Hemolysin-type calcium-binding repeat family protein</fullName>
    </submittedName>
</protein>
<evidence type="ECO:0000256" key="1">
    <source>
        <dbReference type="ARBA" id="ARBA00002822"/>
    </source>
</evidence>
<dbReference type="Proteomes" id="UP000017127">
    <property type="component" value="Unassembled WGS sequence"/>
</dbReference>
<dbReference type="Pfam" id="PF00353">
    <property type="entry name" value="HemolysinCabind"/>
    <property type="match status" value="4"/>
</dbReference>
<keyword evidence="3" id="KW-0964">Secreted</keyword>
<dbReference type="SUPFAM" id="SSF51120">
    <property type="entry name" value="beta-Roll"/>
    <property type="match status" value="2"/>
</dbReference>
<dbReference type="InterPro" id="IPR003644">
    <property type="entry name" value="Calx_beta"/>
</dbReference>
<feature type="compositionally biased region" description="Acidic residues" evidence="7">
    <location>
        <begin position="2247"/>
        <end position="2260"/>
    </location>
</feature>
<gene>
    <name evidence="9" type="ORF">M595_2861</name>
</gene>
<evidence type="ECO:0000313" key="10">
    <source>
        <dbReference type="Proteomes" id="UP000017127"/>
    </source>
</evidence>
<dbReference type="InterPro" id="IPR011049">
    <property type="entry name" value="Serralysin-like_metalloprot_C"/>
</dbReference>
<dbReference type="GO" id="GO:0005576">
    <property type="term" value="C:extracellular region"/>
    <property type="evidence" value="ECO:0007669"/>
    <property type="project" value="UniProtKB-SubCell"/>
</dbReference>
<dbReference type="InterPro" id="IPR001343">
    <property type="entry name" value="Hemolysn_Ca-bd"/>
</dbReference>
<dbReference type="SUPFAM" id="SSF141072">
    <property type="entry name" value="CalX-like"/>
    <property type="match status" value="2"/>
</dbReference>
<keyword evidence="10" id="KW-1185">Reference proteome</keyword>
<dbReference type="PROSITE" id="PS00330">
    <property type="entry name" value="HEMOLYSIN_CALCIUM"/>
    <property type="match status" value="2"/>
</dbReference>
<dbReference type="SUPFAM" id="SSF51126">
    <property type="entry name" value="Pectin lyase-like"/>
    <property type="match status" value="1"/>
</dbReference>
<dbReference type="EMBL" id="AUZM01000025">
    <property type="protein sequence ID" value="ERT07121.1"/>
    <property type="molecule type" value="Genomic_DNA"/>
</dbReference>
<evidence type="ECO:0000256" key="5">
    <source>
        <dbReference type="ARBA" id="ARBA00022737"/>
    </source>
</evidence>
<dbReference type="InterPro" id="IPR038081">
    <property type="entry name" value="CalX-like_sf"/>
</dbReference>
<dbReference type="SMART" id="SM00237">
    <property type="entry name" value="Calx_beta"/>
    <property type="match status" value="1"/>
</dbReference>
<dbReference type="PRINTS" id="PR00313">
    <property type="entry name" value="CABNDNGRPT"/>
</dbReference>
<organism evidence="9 10">
    <name type="scientific">Lyngbya aestuarii BL J</name>
    <dbReference type="NCBI Taxonomy" id="1348334"/>
    <lineage>
        <taxon>Bacteria</taxon>
        <taxon>Bacillati</taxon>
        <taxon>Cyanobacteriota</taxon>
        <taxon>Cyanophyceae</taxon>
        <taxon>Oscillatoriophycideae</taxon>
        <taxon>Oscillatoriales</taxon>
        <taxon>Microcoleaceae</taxon>
        <taxon>Lyngbya</taxon>
    </lineage>
</organism>
<feature type="region of interest" description="Disordered" evidence="7">
    <location>
        <begin position="2245"/>
        <end position="2269"/>
    </location>
</feature>
<dbReference type="Gene3D" id="2.60.40.2030">
    <property type="match status" value="2"/>
</dbReference>
<sequence length="2475" mass="256082">MSHGSPGCLYLGNTQLNVDTLDLYADQLQQWRGAFTQDTEILLYGCDVGQKESQKSYPYFNLTNQSAFPHSSVSPFIQKIQQLTAAKIAASSTKIGNNKLGGNWQLDVQTDKILSPLAFTESVRESYAGVLATFTVINANDAGAGSLRDAIEQANANNEADIIDFAPALSGQTINLTDRLDINDNNGNNLTINGPGAENLIINGTGDDFVFQVNTSNPETVVRISGLTVQNARTGIQYGGGEGILEIDNSLITNNTQFGIVSRSRLVLTNSTLQNNTSRGVSLSGSNSVIQGNTFISTTPDAQENAIFVFTPNNADPAETITNVQIINNFIGTDANGTPQLGHRDQGIEIARATGTQVIENVISGNGIEGILVSEGSNNTVIRGNLIGVAPDATTALPNNSDGIIIRNTTGTIIGGITAEDRNIISGNNGNGILLQTEVDAPIPTTNTQILGNYIGVDQSGNTAVPNTGQGIQIDASTQNTIGGVNPGEGNTISGNGVDGISITNAANENTILGNFIGVNAAGDAAVPNANHGIRIDGSTNNDIGLDRLENPEIAGTNPNVISGNGINGVLITNSSNETKVLGNFIGTNAAGNAAIPNGEATDDPAVINGGIGVEIRNSSNNIIGRNTPGEQNTISGNLVDGIRINATPELNSTANIIQSNLMGLDATGVTAVPNQSNGILISNAAGNTIGGSEANQGNTISGNGINGLVLSTANDNQVLGNFIGTNRAGNAAVANVNNGLELDNSTGNGVIGNLISGNTVNGVSIVNASSGNQIQGNRIGVAADGTSGLANINSGILINNAANNIIGGLEAGVGNTIAFNSGDGVTVTNDTAINNGILGNSIFSNGAEEDTEIGIDLANDGVTANDPLDEDTGPNTLQNYPELVLAEPVDNNTAIAGILNSLPNTTYRLEFFSNVEVDPVGNGQGQAFIGTTEVTTDAEGNATFTANLPETGDLSGQFITATATDPNNNTSEFSTGVDVSLPEITITENLAQNEGNEGTVDYVYTVSLNQPTTQNIVVNYTTNDDTATVADNDYVDNDGSLTFAANPFAETPASQTITVQANGDITFEGDEVFNVSLDNASYGNIITPSVTGTITNDDAPPSISVSDITVNEGDGTATFTVTASKISGFAASFDYATSNDTAAAGLDYTATTGSLTIPVGQTTVSFDVPLLDDGLEEPDKSFSINLTNLDGIDVENSDLTATANILDDDVSPVLSLEADNINFTEGGESVAIANNITITDADSTTLTTASISLKNPLDPGTETLSIVGSLPANITASDYNPFTGELTLTGDASLADYQTALSQIVYNNTSATPNTKPREVEIIVSDGTNPSNTAFSTVNLIAVNSPPVANNDTVITRIDTPITFNITNNDFDPDGIINPSTVELDVTGLNNQGSATVDEQGNLTFTPETGFTGSVNIPYSVQDDGEESATAEISITVNTDTNQPPVTENILTEIIPNTATTVAIPALTATDFDGTITNFQISRLPRNGQLQLNGETVTANQTISLEDSGNLTFTSEVGFVGLAEFEYTAFDDNNASDLTPATVVIPVNSTNQLPVAADKIATPNPGNNTAIPIPELTATDDSNITAFRITNFPKNSTLLLNGQPLTTPEIAVADAANLTYVGGGNFTGDSFQYTAIDAQNNEDPTPATVTLPALTTENILPVTADKIGPIIPNVPTPVALPALEGTDADGNIASFTVTELPVGGQLLLGGTAVEVNQVIPADQADQLTFTPDAEFSGLTQFSYAATDNQGGTDETPATYNLVVNVTNVPPLPTNQGTPLLKNISTQVPLPPLTTFNTENAASFTLVELPIGGQVFLNGEPVTVNQVIPVDQAGQLTFTSNLDFSGSTVLKFTATDTAGITSSQVGEVSLFILPNILPTVEPLELPSIIPTGFAVSVPTLVGSDEDGDVVSFTLQNIPSPSQGQLFLGNTEVFNLTQVSEITPEQAGSLRFEANENFVGDIVLNYVANDNDGQSSEPAEISINVLVGTPSIDFDIPESEPIADEIIVPEIPNNGTAIEIPPLTANDINGEIVSFSLQELPLEAQGQLFLNGTVVTRLSQVTEITIEQASQLSFVPTPTFSGQFQLRYTATNSIGFTSRASRITLEVPSISSQILTLPTDISLEFLVFTATLAGLSQSYSFISESIALNAVETSIEGTETNDILVGVEISEQIVGLAGNDQINAFGGSDNLFGNIGSDTLNAGDGNDVADGGSGEDVLVGGFGSDTLIGGSENDSLVGGSDNLVLPDTDGEDLLDGGEGDDTLSGNQGQDTLIGGEGNDLIYSGKDNDLASGEAGNDTIFGDLGNDTIVGGEGNDFLLGNQGNDTVSGGEGNDFIAGGKGDDLLFGDDGDDEVYGDLGADVVYGNQGNDSLYGGEDNDTLIGGEGDDFLSGDGGDDILFGGEGSDIFALLLDSGSDVIVDFTDSQDLLGLSIGLSFDELTIEQSETATLIRFEGQLLVTLNRINSTLITEDDFTTI</sequence>
<evidence type="ECO:0000256" key="6">
    <source>
        <dbReference type="ARBA" id="ARBA00022837"/>
    </source>
</evidence>
<comment type="subcellular location">
    <subcellularLocation>
        <location evidence="2">Secreted</location>
    </subcellularLocation>
</comment>
<evidence type="ECO:0000256" key="7">
    <source>
        <dbReference type="SAM" id="MobiDB-lite"/>
    </source>
</evidence>
<keyword evidence="4" id="KW-0732">Signal</keyword>
<reference evidence="9 10" key="1">
    <citation type="journal article" date="2013" name="Front. Microbiol.">
        <title>Comparative genomic analyses of the cyanobacterium, Lyngbya aestuarii BL J, a powerful hydrogen producer.</title>
        <authorList>
            <person name="Kothari A."/>
            <person name="Vaughn M."/>
            <person name="Garcia-Pichel F."/>
        </authorList>
    </citation>
    <scope>NUCLEOTIDE SEQUENCE [LARGE SCALE GENOMIC DNA]</scope>
    <source>
        <strain evidence="9 10">BL J</strain>
    </source>
</reference>
<dbReference type="PANTHER" id="PTHR38340">
    <property type="entry name" value="S-LAYER PROTEIN"/>
    <property type="match status" value="1"/>
</dbReference>
<dbReference type="NCBIfam" id="NF012211">
    <property type="entry name" value="tand_rpt_95"/>
    <property type="match status" value="1"/>
</dbReference>
<dbReference type="SMART" id="SM00710">
    <property type="entry name" value="PbH1"/>
    <property type="match status" value="13"/>
</dbReference>
<dbReference type="PATRIC" id="fig|1348334.3.peg.2768"/>
<dbReference type="Pfam" id="PF17963">
    <property type="entry name" value="Big_9"/>
    <property type="match status" value="2"/>
</dbReference>
<dbReference type="InterPro" id="IPR050557">
    <property type="entry name" value="RTX_toxin/Mannuronan_C5-epim"/>
</dbReference>
<dbReference type="Gene3D" id="2.150.10.10">
    <property type="entry name" value="Serralysin-like metalloprotease, C-terminal"/>
    <property type="match status" value="3"/>
</dbReference>